<dbReference type="KEGG" id="pfb:VO64_5177"/>
<dbReference type="Proteomes" id="UP000033099">
    <property type="component" value="Chromosome"/>
</dbReference>
<proteinExistence type="predicted"/>
<protein>
    <recommendedName>
        <fullName evidence="2">Dermonecrotic toxin N-terminal domain-containing protein</fullName>
    </recommendedName>
</protein>
<dbReference type="InterPro" id="IPR046673">
    <property type="entry name" value="ToxA_N"/>
</dbReference>
<dbReference type="Pfam" id="PF20178">
    <property type="entry name" value="ToxA_N"/>
    <property type="match status" value="2"/>
</dbReference>
<dbReference type="RefSeq" id="WP_046071845.1">
    <property type="nucleotide sequence ID" value="NZ_CP011117.2"/>
</dbReference>
<sequence>MSTDTTSTWADKLDFDDPHTTSADRDEAMRTLLTRRLNAVTQPSLEINRLHEAQASASEAAKTLSGLLGRAPRVLGIVRSALQEAFGLDPDTVLFTEPRPPAPAQKIDSLTERALALLIQPYVPVNINHFTTLSIKDDPARTLPYTAWDALVRVKGLTLLGRIEQATREYWQQLAHGSWLTRRGRWAQLRTSLFAANALLAHRLYQLSDSGFDMLRKLLEIPDGDQRQRAGGEWANVHVCRVMWPGTNQRSVPVPGALHIYREGGEGDSPHVVYLPGLFRQFYEFGSWHQLVCDLPILVNGPLSRVLWQCLPLRRWHELCEAPSVTPTPFIPQRGSLLRDDALFASASEVLDGQWDNELACALSINHAAVGLQGANASAAPDVWRLLKFIEKGRRRLVTFPRLGHTLQILLEWDRQRRSGEIVAGHLAPELAWKTREAQLKRYEKALMGLLDATDVGKGSVAYQDFLSLERQWQAQVAAARKWARGPSDRVFKKDYWQEQPEGSRNRGSLLGAAQLSALLYEAQMQQRLNLISDAHLVHLEAALSEAWQPGQKATDTCVLQVAVGGDAATLYPLLGAVLVTGNAAQANPGDSYPVLLYMTGRYGGLVAFDSLNAFAEALEASLKSRDGSMLWRCIGRHQREQARTAISALPTGASLVVSYEMIKRAVIKDLFIKHMQHHVAMNKLIDQGKRLFSEVSDRQLSRLLLAQELFDGLLVPANDARTLAVANLNLLQLAASQASKLPAWLATATRAQRQHYRGLCRRYLANAWAVEQKLWLELPDLESFARQALIARLSKDGFYPQLDIDKPLLDMPDDVSSQMCSWSSQCAVGDRNAKITVSQQRTTFSLLQLALHNLDPKAPWTRWRLNRARWLDSAWKDRLSVSYLIKTLASLDVGGEYDKLIRRAFYPSASTQVPAPGLSQALVYRALQQRAQMQVYSAIRQGLSDQAQRVFSRVMAAQVASDLKGDGLDVQLGLVRLVGHTLEHDRHIAGILVMHDSLSGLCVVYWPAALESPPIAEYASVALAEQALNKVGALSLNLKALAGQVAPDWEVQAVNSYPDEDPQMEPRQLFIRRVYVPVVARFVRQLFRFFTVRHKVPAVDQSSVEVQISEQIALAPDAWLAMVTTSQGNARALLAHARMFELQRRAQAQSNSSQVLEAYREQRLGEQHAASIRGLLSFVPVLGVGISLYEMLLAARRYHFSGDAHDAVDVAFLTLMAFLDVLLSFLPAPKGMRVARPSLSHLHRHHGFASGAFAGLRVSPGKPLSLLGHFKSLSGLEGAVELKWPEGKGRYVKNGQQMVTEGQEAYSVYQRKNESALRLKKTQGDGQDELLLNIDQPREWLLGADAPQPGPSSGVLNPWRGQAQTVQDWQPPIVRTATQTRIVQSSSTATHWQNWRIPPGEVGQISRSPSAGVFYIDPDVRGFPHNVIRVAPANTHLMYPLSSYYRMLPEGNQAPLQGIQFIHRNEPLVSLARADIERWTVTQTLEQPVPVTHVQASEWRFHAPLFDRPLTDYVGTAFPTMTTHSREFTVARLIELSGPERPATATHLLNLRAAIDDWIPQPPARPGQTDDLLRMLRPHDLGDAYIHIGFDGKAPGFTRVDFTPAVPLEARLQRDKHLVAARQATQRVAIQRVLNDQGFTVRELPVARDRAGVIPDLIATHPNSPNRLYYVAYQWLEKGSIRMLGKFKERWLRKSASADAEVKLALEQGRLVSIMAGIQWPVFGRVPASVYFIKLATVP</sequence>
<feature type="domain" description="Dermonecrotic toxin N-terminal" evidence="2">
    <location>
        <begin position="778"/>
        <end position="1030"/>
    </location>
</feature>
<evidence type="ECO:0000259" key="2">
    <source>
        <dbReference type="Pfam" id="PF20178"/>
    </source>
</evidence>
<evidence type="ECO:0000313" key="3">
    <source>
        <dbReference type="EMBL" id="AKA85723.1"/>
    </source>
</evidence>
<feature type="compositionally biased region" description="Basic and acidic residues" evidence="1">
    <location>
        <begin position="11"/>
        <end position="22"/>
    </location>
</feature>
<feature type="domain" description="Dermonecrotic toxin N-terminal" evidence="2">
    <location>
        <begin position="162"/>
        <end position="295"/>
    </location>
</feature>
<gene>
    <name evidence="3" type="ORF">VO64_5177</name>
</gene>
<evidence type="ECO:0000256" key="1">
    <source>
        <dbReference type="SAM" id="MobiDB-lite"/>
    </source>
</evidence>
<dbReference type="EMBL" id="CP011117">
    <property type="protein sequence ID" value="AKA85723.1"/>
    <property type="molecule type" value="Genomic_DNA"/>
</dbReference>
<name>A0AAU8TVA4_9PSED</name>
<organism evidence="3 4">
    <name type="scientific">Pseudomonas synxantha</name>
    <dbReference type="NCBI Taxonomy" id="47883"/>
    <lineage>
        <taxon>Bacteria</taxon>
        <taxon>Pseudomonadati</taxon>
        <taxon>Pseudomonadota</taxon>
        <taxon>Gammaproteobacteria</taxon>
        <taxon>Pseudomonadales</taxon>
        <taxon>Pseudomonadaceae</taxon>
        <taxon>Pseudomonas</taxon>
    </lineage>
</organism>
<feature type="region of interest" description="Disordered" evidence="1">
    <location>
        <begin position="1"/>
        <end position="22"/>
    </location>
</feature>
<accession>A0AAU8TVA4</accession>
<evidence type="ECO:0000313" key="4">
    <source>
        <dbReference type="Proteomes" id="UP000033099"/>
    </source>
</evidence>
<reference evidence="3 4" key="1">
    <citation type="journal article" date="2015" name="Genome Announc.">
        <title>Complete Genome Sequence of Biocontrol Strain Pseudomonas fluorescens LBUM223.</title>
        <authorList>
            <person name="Roquigny R."/>
            <person name="Arseneault T."/>
            <person name="Gadkar V.J."/>
            <person name="Novinscak A."/>
            <person name="Joly D.L."/>
            <person name="Filion M."/>
        </authorList>
    </citation>
    <scope>NUCLEOTIDE SEQUENCE [LARGE SCALE GENOMIC DNA]</scope>
    <source>
        <strain evidence="3 4">LBUM223</strain>
    </source>
</reference>